<dbReference type="PANTHER" id="PTHR46675:SF3">
    <property type="entry name" value="E3 UBIQUITIN-PROTEIN LIGASE RNF182"/>
    <property type="match status" value="1"/>
</dbReference>
<name>H9GRA4_ANOCA</name>
<dbReference type="Proteomes" id="UP000001646">
    <property type="component" value="Unplaced"/>
</dbReference>
<evidence type="ECO:0000259" key="10">
    <source>
        <dbReference type="PROSITE" id="PS50089"/>
    </source>
</evidence>
<dbReference type="GO" id="GO:0008270">
    <property type="term" value="F:zinc ion binding"/>
    <property type="evidence" value="ECO:0007669"/>
    <property type="project" value="UniProtKB-KW"/>
</dbReference>
<dbReference type="Pfam" id="PF13445">
    <property type="entry name" value="zf-RING_UBOX"/>
    <property type="match status" value="1"/>
</dbReference>
<keyword evidence="9" id="KW-1133">Transmembrane helix</keyword>
<dbReference type="eggNOG" id="KOG2177">
    <property type="taxonomic scope" value="Eukaryota"/>
</dbReference>
<evidence type="ECO:0000256" key="3">
    <source>
        <dbReference type="ARBA" id="ARBA00022723"/>
    </source>
</evidence>
<dbReference type="SMART" id="SM00184">
    <property type="entry name" value="RING"/>
    <property type="match status" value="1"/>
</dbReference>
<comment type="subunit">
    <text evidence="1">Interacts with ATP6V0C.</text>
</comment>
<keyword evidence="12" id="KW-1185">Reference proteome</keyword>
<reference evidence="11" key="3">
    <citation type="submission" date="2025-09" db="UniProtKB">
        <authorList>
            <consortium name="Ensembl"/>
        </authorList>
    </citation>
    <scope>IDENTIFICATION</scope>
</reference>
<evidence type="ECO:0000313" key="12">
    <source>
        <dbReference type="Proteomes" id="UP000001646"/>
    </source>
</evidence>
<keyword evidence="9" id="KW-0472">Membrane</keyword>
<keyword evidence="9" id="KW-0812">Transmembrane</keyword>
<dbReference type="InterPro" id="IPR001841">
    <property type="entry name" value="Znf_RING"/>
</dbReference>
<feature type="transmembrane region" description="Helical" evidence="9">
    <location>
        <begin position="238"/>
        <end position="258"/>
    </location>
</feature>
<evidence type="ECO:0000256" key="7">
    <source>
        <dbReference type="ARBA" id="ARBA00031239"/>
    </source>
</evidence>
<protein>
    <recommendedName>
        <fullName evidence="2">E3 ubiquitin-protein ligase RNF182</fullName>
    </recommendedName>
    <alternativeName>
        <fullName evidence="7">RING finger protein 182</fullName>
    </alternativeName>
    <alternativeName>
        <fullName evidence="6">RING-type E3 ubiquitin transferase RNF182</fullName>
    </alternativeName>
</protein>
<dbReference type="PROSITE" id="PS50089">
    <property type="entry name" value="ZF_RING_2"/>
    <property type="match status" value="1"/>
</dbReference>
<evidence type="ECO:0000256" key="1">
    <source>
        <dbReference type="ARBA" id="ARBA00011482"/>
    </source>
</evidence>
<dbReference type="AlphaFoldDB" id="H9GRA4"/>
<dbReference type="UniPathway" id="UPA00143"/>
<proteinExistence type="predicted"/>
<dbReference type="InterPro" id="IPR013083">
    <property type="entry name" value="Znf_RING/FYVE/PHD"/>
</dbReference>
<evidence type="ECO:0000256" key="9">
    <source>
        <dbReference type="SAM" id="Phobius"/>
    </source>
</evidence>
<dbReference type="InParanoid" id="H9GRA4"/>
<reference evidence="11" key="2">
    <citation type="submission" date="2025-08" db="UniProtKB">
        <authorList>
            <consortium name="Ensembl"/>
        </authorList>
    </citation>
    <scope>IDENTIFICATION</scope>
</reference>
<dbReference type="SUPFAM" id="SSF57850">
    <property type="entry name" value="RING/U-box"/>
    <property type="match status" value="1"/>
</dbReference>
<dbReference type="PANTHER" id="PTHR46675">
    <property type="entry name" value="E3 UBIQUITIN-PROTEIN LIGASE RNF182"/>
    <property type="match status" value="1"/>
</dbReference>
<feature type="domain" description="RING-type" evidence="10">
    <location>
        <begin position="21"/>
        <end position="76"/>
    </location>
</feature>
<dbReference type="InterPro" id="IPR027370">
    <property type="entry name" value="Znf-RING_euk"/>
</dbReference>
<keyword evidence="5" id="KW-0862">Zinc</keyword>
<dbReference type="Bgee" id="ENSACAG00000027807">
    <property type="expression patterns" value="Expressed in brain"/>
</dbReference>
<dbReference type="HOGENOM" id="CLU_100624_0_0_1"/>
<evidence type="ECO:0000256" key="2">
    <source>
        <dbReference type="ARBA" id="ARBA00014050"/>
    </source>
</evidence>
<dbReference type="Ensembl" id="ENSACAT00000022082.2">
    <property type="protein sequence ID" value="ENSACAP00000018697.2"/>
    <property type="gene ID" value="ENSACAG00000027807.2"/>
</dbReference>
<sequence length="277" mass="29015">MNSSLPCVLLFPDTFSLGPECQICYDRFDLRSRRPKRLLCGHCACARCLRRMAESAEWGALEALGSPARLSCPFCRQETPVPQREVGRLPDDATVLPLLSSPRPAPEVLLCPGGGALETLPGGPLGSPSSSPSPSSSSDCLVVTLLELPVELGLEGPEGALGLLEVMRLHRPPSLGSLPCSLPLVGKCRPCLGGPSSPGAPCAPRDLPRFLLGALCLAYLSSLPFGIYLLLEGHLNLGIVLVSLVPSTLILCLCYSLGQCLCQEAFPAGPSSSASSS</sequence>
<evidence type="ECO:0000256" key="4">
    <source>
        <dbReference type="ARBA" id="ARBA00022771"/>
    </source>
</evidence>
<feature type="transmembrane region" description="Helical" evidence="9">
    <location>
        <begin position="210"/>
        <end position="231"/>
    </location>
</feature>
<keyword evidence="4 8" id="KW-0863">Zinc-finger</keyword>
<evidence type="ECO:0000256" key="5">
    <source>
        <dbReference type="ARBA" id="ARBA00022833"/>
    </source>
</evidence>
<accession>H9GRA4</accession>
<evidence type="ECO:0000256" key="6">
    <source>
        <dbReference type="ARBA" id="ARBA00030086"/>
    </source>
</evidence>
<keyword evidence="3" id="KW-0479">Metal-binding</keyword>
<dbReference type="GO" id="GO:0016567">
    <property type="term" value="P:protein ubiquitination"/>
    <property type="evidence" value="ECO:0007669"/>
    <property type="project" value="UniProtKB-UniPathway"/>
</dbReference>
<dbReference type="Gene3D" id="3.30.40.10">
    <property type="entry name" value="Zinc/RING finger domain, C3HC4 (zinc finger)"/>
    <property type="match status" value="1"/>
</dbReference>
<evidence type="ECO:0000313" key="11">
    <source>
        <dbReference type="Ensembl" id="ENSACAP00000018697.2"/>
    </source>
</evidence>
<dbReference type="InterPro" id="IPR042285">
    <property type="entry name" value="RNF182"/>
</dbReference>
<dbReference type="GeneTree" id="ENSGT00730000111020"/>
<organism evidence="11 12">
    <name type="scientific">Anolis carolinensis</name>
    <name type="common">Green anole</name>
    <name type="synonym">American chameleon</name>
    <dbReference type="NCBI Taxonomy" id="28377"/>
    <lineage>
        <taxon>Eukaryota</taxon>
        <taxon>Metazoa</taxon>
        <taxon>Chordata</taxon>
        <taxon>Craniata</taxon>
        <taxon>Vertebrata</taxon>
        <taxon>Euteleostomi</taxon>
        <taxon>Lepidosauria</taxon>
        <taxon>Squamata</taxon>
        <taxon>Bifurcata</taxon>
        <taxon>Unidentata</taxon>
        <taxon>Episquamata</taxon>
        <taxon>Toxicofera</taxon>
        <taxon>Iguania</taxon>
        <taxon>Dactyloidae</taxon>
        <taxon>Anolis</taxon>
    </lineage>
</organism>
<evidence type="ECO:0000256" key="8">
    <source>
        <dbReference type="PROSITE-ProRule" id="PRU00175"/>
    </source>
</evidence>
<reference evidence="11" key="1">
    <citation type="submission" date="2009-12" db="EMBL/GenBank/DDBJ databases">
        <title>The Genome Sequence of Anolis carolinensis (Green Anole Lizard).</title>
        <authorList>
            <consortium name="The Genome Sequencing Platform"/>
            <person name="Di Palma F."/>
            <person name="Alfoldi J."/>
            <person name="Heiman D."/>
            <person name="Young S."/>
            <person name="Grabherr M."/>
            <person name="Johnson J."/>
            <person name="Lander E.S."/>
            <person name="Lindblad-Toh K."/>
        </authorList>
    </citation>
    <scope>NUCLEOTIDE SEQUENCE [LARGE SCALE GENOMIC DNA]</scope>
    <source>
        <strain evidence="11">JBL SC #1</strain>
    </source>
</reference>